<dbReference type="RefSeq" id="WP_208676629.1">
    <property type="nucleotide sequence ID" value="NZ_CP030139.2"/>
</dbReference>
<feature type="domain" description="Histidine kinase" evidence="7">
    <location>
        <begin position="176"/>
        <end position="398"/>
    </location>
</feature>
<dbReference type="GO" id="GO:0000155">
    <property type="term" value="F:phosphorelay sensor kinase activity"/>
    <property type="evidence" value="ECO:0007669"/>
    <property type="project" value="InterPro"/>
</dbReference>
<name>A0AAN1QN85_SYNEL</name>
<evidence type="ECO:0000313" key="9">
    <source>
        <dbReference type="Proteomes" id="UP000267249"/>
    </source>
</evidence>
<dbReference type="SUPFAM" id="SSF47384">
    <property type="entry name" value="Homodimeric domain of signal transducing histidine kinase"/>
    <property type="match status" value="1"/>
</dbReference>
<evidence type="ECO:0000256" key="5">
    <source>
        <dbReference type="ARBA" id="ARBA00022777"/>
    </source>
</evidence>
<dbReference type="SMART" id="SM00388">
    <property type="entry name" value="HisKA"/>
    <property type="match status" value="1"/>
</dbReference>
<accession>A0AAN1QN85</accession>
<sequence length="413" mass="46554">MAVWEFALGLLTAGLWRWSRRWRSPVKVAPVLPEDNSLEQQLKQLRTDLSDRDRLFEDLPTSFLLLDADNWVLEANRSARVLLALPPEDYCRPLLEVVRSYELDRLVARCRAAETPQTDRWTLTPVNPDPLQVVPQTPRPVQGQAIPLSNGQIGVLLEDRQELVDLAQQRNRWVSDVAHELKTPLTSIRLLAEALRDRLQDEPQAWVDRLLGETQRLGHLVQDLLELSRLEQGPSGLQKLEAIDLVALLESVHSSLEPLAEPLRLGWAYQGPDQGFVRGDRQRLYRLWLNLLDNAIRHSPSGGCLYVELRQRGDTWICDLYDDGPGFADVDLPYLFERFYRGDPSRVRPVSPSATSQGSGLGLAIARQIVEAHQGRISARNHPVTGGAWIRVQLPQEPSLTPAPKIGAGRRSG</sequence>
<dbReference type="InterPro" id="IPR003594">
    <property type="entry name" value="HATPase_dom"/>
</dbReference>
<dbReference type="PRINTS" id="PR00344">
    <property type="entry name" value="BCTRLSENSOR"/>
</dbReference>
<dbReference type="InterPro" id="IPR005467">
    <property type="entry name" value="His_kinase_dom"/>
</dbReference>
<dbReference type="CDD" id="cd00082">
    <property type="entry name" value="HisKA"/>
    <property type="match status" value="1"/>
</dbReference>
<reference evidence="8 9" key="1">
    <citation type="journal article" date="2018" name="Sci. Rep.">
        <title>Genome Features and Biochemical Characteristics of a Robust, Fast Growing and Naturally Transformable Cyanobacterium Synechococcus elongatus PCC 11801 Isolated from India.</title>
        <authorList>
            <person name="Jaiswal D."/>
            <person name="Sengupta A."/>
            <person name="Sohoni S."/>
            <person name="Sengupta S."/>
            <person name="Phadnavis A.G."/>
            <person name="Pakrasi H.B."/>
            <person name="Wangikar P.P."/>
        </authorList>
    </citation>
    <scope>NUCLEOTIDE SEQUENCE [LARGE SCALE GENOMIC DNA]</scope>
    <source>
        <strain evidence="8 9">PCC 11801</strain>
    </source>
</reference>
<evidence type="ECO:0000259" key="7">
    <source>
        <dbReference type="PROSITE" id="PS50109"/>
    </source>
</evidence>
<dbReference type="EMBL" id="CP030139">
    <property type="protein sequence ID" value="AZB72409.1"/>
    <property type="molecule type" value="Genomic_DNA"/>
</dbReference>
<gene>
    <name evidence="8" type="ORF">DOP62_06430</name>
</gene>
<dbReference type="InterPro" id="IPR004358">
    <property type="entry name" value="Sig_transdc_His_kin-like_C"/>
</dbReference>
<dbReference type="Pfam" id="PF02518">
    <property type="entry name" value="HATPase_c"/>
    <property type="match status" value="1"/>
</dbReference>
<dbReference type="GO" id="GO:0016036">
    <property type="term" value="P:cellular response to phosphate starvation"/>
    <property type="evidence" value="ECO:0007669"/>
    <property type="project" value="TreeGrafter"/>
</dbReference>
<dbReference type="EC" id="2.7.13.3" evidence="2"/>
<dbReference type="AlphaFoldDB" id="A0AAN1QN85"/>
<keyword evidence="8" id="KW-0547">Nucleotide-binding</keyword>
<evidence type="ECO:0000256" key="3">
    <source>
        <dbReference type="ARBA" id="ARBA00022553"/>
    </source>
</evidence>
<keyword evidence="8" id="KW-0067">ATP-binding</keyword>
<keyword evidence="4" id="KW-0808">Transferase</keyword>
<dbReference type="InterPro" id="IPR050351">
    <property type="entry name" value="BphY/WalK/GraS-like"/>
</dbReference>
<dbReference type="FunFam" id="1.10.287.130:FF:000001">
    <property type="entry name" value="Two-component sensor histidine kinase"/>
    <property type="match status" value="1"/>
</dbReference>
<dbReference type="GO" id="GO:0005524">
    <property type="term" value="F:ATP binding"/>
    <property type="evidence" value="ECO:0007669"/>
    <property type="project" value="UniProtKB-KW"/>
</dbReference>
<dbReference type="PANTHER" id="PTHR45453">
    <property type="entry name" value="PHOSPHATE REGULON SENSOR PROTEIN PHOR"/>
    <property type="match status" value="1"/>
</dbReference>
<keyword evidence="5" id="KW-0418">Kinase</keyword>
<dbReference type="GO" id="GO:0005886">
    <property type="term" value="C:plasma membrane"/>
    <property type="evidence" value="ECO:0007669"/>
    <property type="project" value="TreeGrafter"/>
</dbReference>
<keyword evidence="3" id="KW-0597">Phosphoprotein</keyword>
<dbReference type="PANTHER" id="PTHR45453:SF1">
    <property type="entry name" value="PHOSPHATE REGULON SENSOR PROTEIN PHOR"/>
    <property type="match status" value="1"/>
</dbReference>
<dbReference type="InterPro" id="IPR036097">
    <property type="entry name" value="HisK_dim/P_sf"/>
</dbReference>
<dbReference type="SUPFAM" id="SSF55874">
    <property type="entry name" value="ATPase domain of HSP90 chaperone/DNA topoisomerase II/histidine kinase"/>
    <property type="match status" value="1"/>
</dbReference>
<dbReference type="InterPro" id="IPR003661">
    <property type="entry name" value="HisK_dim/P_dom"/>
</dbReference>
<dbReference type="CDD" id="cd00130">
    <property type="entry name" value="PAS"/>
    <property type="match status" value="1"/>
</dbReference>
<dbReference type="SMART" id="SM00387">
    <property type="entry name" value="HATPase_c"/>
    <property type="match status" value="1"/>
</dbReference>
<dbReference type="InterPro" id="IPR036890">
    <property type="entry name" value="HATPase_C_sf"/>
</dbReference>
<protein>
    <recommendedName>
        <fullName evidence="2">histidine kinase</fullName>
        <ecNumber evidence="2">2.7.13.3</ecNumber>
    </recommendedName>
</protein>
<comment type="catalytic activity">
    <reaction evidence="1">
        <text>ATP + protein L-histidine = ADP + protein N-phospho-L-histidine.</text>
        <dbReference type="EC" id="2.7.13.3"/>
    </reaction>
</comment>
<dbReference type="InterPro" id="IPR000014">
    <property type="entry name" value="PAS"/>
</dbReference>
<dbReference type="Gene3D" id="1.10.287.130">
    <property type="match status" value="1"/>
</dbReference>
<proteinExistence type="predicted"/>
<dbReference type="InterPro" id="IPR013767">
    <property type="entry name" value="PAS_fold"/>
</dbReference>
<dbReference type="GO" id="GO:0006355">
    <property type="term" value="P:regulation of DNA-templated transcription"/>
    <property type="evidence" value="ECO:0007669"/>
    <property type="project" value="InterPro"/>
</dbReference>
<dbReference type="Pfam" id="PF00512">
    <property type="entry name" value="HisKA"/>
    <property type="match status" value="1"/>
</dbReference>
<dbReference type="Proteomes" id="UP000267249">
    <property type="component" value="Chromosome"/>
</dbReference>
<dbReference type="CDD" id="cd00075">
    <property type="entry name" value="HATPase"/>
    <property type="match status" value="1"/>
</dbReference>
<dbReference type="PROSITE" id="PS50109">
    <property type="entry name" value="HIS_KIN"/>
    <property type="match status" value="1"/>
</dbReference>
<evidence type="ECO:0000256" key="2">
    <source>
        <dbReference type="ARBA" id="ARBA00012438"/>
    </source>
</evidence>
<dbReference type="Gene3D" id="3.30.565.10">
    <property type="entry name" value="Histidine kinase-like ATPase, C-terminal domain"/>
    <property type="match status" value="1"/>
</dbReference>
<organism evidence="8 9">
    <name type="scientific">Synechococcus elongatus PCC 11801</name>
    <dbReference type="NCBI Taxonomy" id="2219813"/>
    <lineage>
        <taxon>Bacteria</taxon>
        <taxon>Bacillati</taxon>
        <taxon>Cyanobacteriota</taxon>
        <taxon>Cyanophyceae</taxon>
        <taxon>Synechococcales</taxon>
        <taxon>Synechococcaceae</taxon>
        <taxon>Synechococcus</taxon>
    </lineage>
</organism>
<evidence type="ECO:0000256" key="6">
    <source>
        <dbReference type="ARBA" id="ARBA00023012"/>
    </source>
</evidence>
<keyword evidence="6" id="KW-0902">Two-component regulatory system</keyword>
<dbReference type="Pfam" id="PF00989">
    <property type="entry name" value="PAS"/>
    <property type="match status" value="1"/>
</dbReference>
<evidence type="ECO:0000313" key="8">
    <source>
        <dbReference type="EMBL" id="AZB72409.1"/>
    </source>
</evidence>
<dbReference type="GO" id="GO:0004721">
    <property type="term" value="F:phosphoprotein phosphatase activity"/>
    <property type="evidence" value="ECO:0007669"/>
    <property type="project" value="TreeGrafter"/>
</dbReference>
<evidence type="ECO:0000256" key="1">
    <source>
        <dbReference type="ARBA" id="ARBA00000085"/>
    </source>
</evidence>
<evidence type="ECO:0000256" key="4">
    <source>
        <dbReference type="ARBA" id="ARBA00022679"/>
    </source>
</evidence>
<dbReference type="SMART" id="SM00091">
    <property type="entry name" value="PAS"/>
    <property type="match status" value="1"/>
</dbReference>